<evidence type="ECO:0000259" key="5">
    <source>
        <dbReference type="PROSITE" id="PS51232"/>
    </source>
</evidence>
<dbReference type="InterPro" id="IPR014768">
    <property type="entry name" value="GBD/FH3_dom"/>
</dbReference>
<feature type="compositionally biased region" description="Polar residues" evidence="2">
    <location>
        <begin position="2490"/>
        <end position="2506"/>
    </location>
</feature>
<feature type="compositionally biased region" description="Basic and acidic residues" evidence="2">
    <location>
        <begin position="806"/>
        <end position="824"/>
    </location>
</feature>
<keyword evidence="1" id="KW-0175">Coiled coil</keyword>
<feature type="compositionally biased region" description="Low complexity" evidence="2">
    <location>
        <begin position="1655"/>
        <end position="1672"/>
    </location>
</feature>
<feature type="region of interest" description="Disordered" evidence="2">
    <location>
        <begin position="382"/>
        <end position="408"/>
    </location>
</feature>
<reference evidence="7 8" key="1">
    <citation type="submission" date="2024-01" db="EMBL/GenBank/DDBJ databases">
        <authorList>
            <person name="Alioto T."/>
            <person name="Alioto T."/>
            <person name="Gomez Garrido J."/>
        </authorList>
    </citation>
    <scope>NUCLEOTIDE SEQUENCE [LARGE SCALE GENOMIC DNA]</scope>
</reference>
<evidence type="ECO:0000256" key="2">
    <source>
        <dbReference type="SAM" id="MobiDB-lite"/>
    </source>
</evidence>
<feature type="region of interest" description="Disordered" evidence="2">
    <location>
        <begin position="791"/>
        <end position="1062"/>
    </location>
</feature>
<feature type="compositionally biased region" description="Basic and acidic residues" evidence="2">
    <location>
        <begin position="2170"/>
        <end position="2179"/>
    </location>
</feature>
<evidence type="ECO:0008006" key="9">
    <source>
        <dbReference type="Google" id="ProtNLM"/>
    </source>
</evidence>
<dbReference type="InterPro" id="IPR010473">
    <property type="entry name" value="GTPase-bd"/>
</dbReference>
<feature type="compositionally biased region" description="Basic and acidic residues" evidence="2">
    <location>
        <begin position="842"/>
        <end position="880"/>
    </location>
</feature>
<feature type="compositionally biased region" description="Polar residues" evidence="2">
    <location>
        <begin position="2114"/>
        <end position="2124"/>
    </location>
</feature>
<dbReference type="GO" id="GO:0003779">
    <property type="term" value="F:actin binding"/>
    <property type="evidence" value="ECO:0007669"/>
    <property type="project" value="InterPro"/>
</dbReference>
<dbReference type="Gene3D" id="1.25.10.10">
    <property type="entry name" value="Leucine-rich Repeat Variant"/>
    <property type="match status" value="1"/>
</dbReference>
<dbReference type="Gene3D" id="1.20.58.2220">
    <property type="entry name" value="Formin, FH2 domain"/>
    <property type="match status" value="1"/>
</dbReference>
<name>A0AAV1QCS3_SCOSC</name>
<dbReference type="PROSITE" id="PS51232">
    <property type="entry name" value="GBD_FH3"/>
    <property type="match status" value="1"/>
</dbReference>
<feature type="region of interest" description="Disordered" evidence="2">
    <location>
        <begin position="1463"/>
        <end position="1813"/>
    </location>
</feature>
<feature type="compositionally biased region" description="Low complexity" evidence="2">
    <location>
        <begin position="1539"/>
        <end position="1560"/>
    </location>
</feature>
<feature type="compositionally biased region" description="Low complexity" evidence="2">
    <location>
        <begin position="1715"/>
        <end position="1726"/>
    </location>
</feature>
<dbReference type="InterPro" id="IPR042201">
    <property type="entry name" value="FH2_Formin_sf"/>
</dbReference>
<feature type="compositionally biased region" description="Basic and acidic residues" evidence="2">
    <location>
        <begin position="1237"/>
        <end position="1254"/>
    </location>
</feature>
<dbReference type="InterPro" id="IPR000253">
    <property type="entry name" value="FHA_dom"/>
</dbReference>
<dbReference type="SMART" id="SM00498">
    <property type="entry name" value="FH2"/>
    <property type="match status" value="1"/>
</dbReference>
<feature type="region of interest" description="Disordered" evidence="2">
    <location>
        <begin position="2603"/>
        <end position="2628"/>
    </location>
</feature>
<dbReference type="Proteomes" id="UP001314229">
    <property type="component" value="Unassembled WGS sequence"/>
</dbReference>
<feature type="compositionally biased region" description="Polar residues" evidence="2">
    <location>
        <begin position="1758"/>
        <end position="1777"/>
    </location>
</feature>
<evidence type="ECO:0000313" key="8">
    <source>
        <dbReference type="Proteomes" id="UP001314229"/>
    </source>
</evidence>
<dbReference type="PROSITE" id="PS50006">
    <property type="entry name" value="FHA_DOMAIN"/>
    <property type="match status" value="1"/>
</dbReference>
<feature type="compositionally biased region" description="Basic residues" evidence="2">
    <location>
        <begin position="1482"/>
        <end position="1492"/>
    </location>
</feature>
<feature type="compositionally biased region" description="Low complexity" evidence="2">
    <location>
        <begin position="1493"/>
        <end position="1517"/>
    </location>
</feature>
<feature type="compositionally biased region" description="Polar residues" evidence="2">
    <location>
        <begin position="2229"/>
        <end position="2244"/>
    </location>
</feature>
<comment type="caution">
    <text evidence="7">The sequence shown here is derived from an EMBL/GenBank/DDBJ whole genome shotgun (WGS) entry which is preliminary data.</text>
</comment>
<feature type="compositionally biased region" description="Polar residues" evidence="2">
    <location>
        <begin position="831"/>
        <end position="841"/>
    </location>
</feature>
<dbReference type="Pfam" id="PF00498">
    <property type="entry name" value="FHA"/>
    <property type="match status" value="1"/>
</dbReference>
<feature type="region of interest" description="Disordered" evidence="2">
    <location>
        <begin position="1938"/>
        <end position="2579"/>
    </location>
</feature>
<protein>
    <recommendedName>
        <fullName evidence="9">FHA domain-containing protein</fullName>
    </recommendedName>
</protein>
<feature type="compositionally biased region" description="Polar residues" evidence="2">
    <location>
        <begin position="2780"/>
        <end position="2789"/>
    </location>
</feature>
<dbReference type="SMART" id="SM01139">
    <property type="entry name" value="Drf_FH3"/>
    <property type="match status" value="1"/>
</dbReference>
<dbReference type="InterPro" id="IPR008984">
    <property type="entry name" value="SMAD_FHA_dom_sf"/>
</dbReference>
<feature type="compositionally biased region" description="Basic and acidic residues" evidence="2">
    <location>
        <begin position="961"/>
        <end position="981"/>
    </location>
</feature>
<dbReference type="Pfam" id="PF15308">
    <property type="entry name" value="CEP170_C"/>
    <property type="match status" value="1"/>
</dbReference>
<evidence type="ECO:0000256" key="1">
    <source>
        <dbReference type="SAM" id="Coils"/>
    </source>
</evidence>
<dbReference type="Gene3D" id="2.60.200.20">
    <property type="match status" value="1"/>
</dbReference>
<dbReference type="InterPro" id="IPR029300">
    <property type="entry name" value="CEP170_C"/>
</dbReference>
<dbReference type="PROSITE" id="PS51082">
    <property type="entry name" value="WH2"/>
    <property type="match status" value="1"/>
</dbReference>
<evidence type="ECO:0000259" key="4">
    <source>
        <dbReference type="PROSITE" id="PS51082"/>
    </source>
</evidence>
<organism evidence="7 8">
    <name type="scientific">Scomber scombrus</name>
    <name type="common">Atlantic mackerel</name>
    <name type="synonym">Scomber vernalis</name>
    <dbReference type="NCBI Taxonomy" id="13677"/>
    <lineage>
        <taxon>Eukaryota</taxon>
        <taxon>Metazoa</taxon>
        <taxon>Chordata</taxon>
        <taxon>Craniata</taxon>
        <taxon>Vertebrata</taxon>
        <taxon>Euteleostomi</taxon>
        <taxon>Actinopterygii</taxon>
        <taxon>Neopterygii</taxon>
        <taxon>Teleostei</taxon>
        <taxon>Neoteleostei</taxon>
        <taxon>Acanthomorphata</taxon>
        <taxon>Pelagiaria</taxon>
        <taxon>Scombriformes</taxon>
        <taxon>Scombridae</taxon>
        <taxon>Scomber</taxon>
    </lineage>
</organism>
<feature type="compositionally biased region" description="Polar residues" evidence="2">
    <location>
        <begin position="1990"/>
        <end position="2004"/>
    </location>
</feature>
<feature type="compositionally biased region" description="Polar residues" evidence="2">
    <location>
        <begin position="2319"/>
        <end position="2332"/>
    </location>
</feature>
<feature type="compositionally biased region" description="Basic and acidic residues" evidence="2">
    <location>
        <begin position="1287"/>
        <end position="1297"/>
    </location>
</feature>
<sequence length="2826" mass="311943">MATKSNWEVVKGRMTVSPTDDPEASMNANLENAEPELCIRLLQVPTMLNYSGLRRRLESSDRSWMEQFLEQRGLDLLMEALQRLSGRGGGGCSCFSDTLLPLTCVCCIRAVMNSSTGLCFILNNQDHVRTLTQAVDTSNIMVKMQVFELLAALSVFHAQGRHLALDALNYYKSVKKQQYRFSVVMNELQGTDNVPYMVTLMSVVNVLVLGEEDLRKRSRLRQEFIGLQLLDLLPRLRETEDENLNIQCYAFEDSLTKDEEEMERLYGGIDMSSHQHVFTSLFTKVSSSPSSAQLLSILQALLMVDVDRVEVWLVLEQLADRVCLLAQDGDVDSADSLLEKLLPPRSISANQRIRTVDRAVQTHLPESLVGQSEALIKDALKNSASQAPPPPPPPPHPPPFPPPPLPDSVEPDYCRIEQLFSLPPTETKTRTRTEPKEVSFIDAKKTLNLNIFLKQFKCSHEDFVSLIQRGDTSKFDVEILKQLKHLLPEKHEVENLKSHQANRDKLASVDQFYLQLLDVPSYSLRIECMLQCEESSSLFETLKPEAELLDRACQSVRESTRLPSFCKLILDVGNFLNYGSHTGNAEGFKISTLLKLTETKANKSRITLLHHILEEVEQNHPDLLNLPDDLEICESAAGVNSETIQSELSTLNKQLRNCEKKLSSAAADVQQHYLSSIQDSLASCEQLQQLLSSVDERRTELCVYLCEDSSRFSLYELFNTIKTFRGLFLRALKENESRRKQEEESRRKQEEKQRRGDIKTVRKVVSLQDEDEGSIIDNLLAEIKKGYDLKKTRTRSQKVSLPPAGRTRDSRPHDHHVKIERSLAFDEPDQDQTPKAQNQDQTPKDQTPKDQNQDQTPKDQTQDQTPKDQTPKDQNRDQTPKDQNQTPKDQDQTPKDQNQDQTPKDQDQTPKDQDQTPKDQNQDQTPKDQDQTPKDQTPKDQNQDQTPKDQNQDQTPEDQDQTPKDQDQDPKDQDQTPKDQDPQSSFEEITWSAGPGPGSGPAPGSGPGPRSGHAPSGSNRKTGGSWCVRRRQRCHNSILTETPTHRPTDRPTGSPLRSGPLHRDVSHALSASQRVSPGFNRRRAAEDALGFPSRPVKMSVTSWFLVSSSGTRHRLPKEMIFVGREDCELMLQSRSVDKQHAVINYNQTTDEHLVKDLGSLNGTFVNDLRIPDQTYITLKVSDIIRFGYDILTCCLLFLTSSSHSHVYVLEKSQHKVPEEALKHEKYSSQLQMSLKASEGKRAELEERSRADKSPSTKTTETPVSRPTPLYGQPSWWGEEDYGNKVQSSDEHHPDLQRDASSVDPDLSGSLSDSQPKTFPPYHREPSYFEIPTKDFQPPKTLGAELHEIPTKDTDPAPAPAPPSPPTPTPPVVQSHASFTIEFDDCLPGKIKIKDHVTKFSTRQRKQQALPTKAATATPTDMMSAESKVADWLVHSDVSMMRRRPMCEDVYSTKSDLAMNIKTLKGHHHDDGTQSDSEDPVLKGRRSKSHHSVHSQQSIQSEQSESSQQTVQSVQSIHCQPAAPMPVQYSPPRPAPASPVAPERPLSQSPPQAQSPTTETPKQGPPEHLTQQAFIIEFFDDNPRKKRSQSFTHNPAHADSYSALKAKLERRKGGERPASVHGHIPPTQQVTVPLKGQGHGGPQRSSSLKREKTEGEAASSGSSSRSSSGITIRPFGSVGKKSKLAQEFAAEYLKDSGQKDNSPTRDKTSPPPMSAPPVMVTPPNARIPSPPEPPAPSAVSYPSSPLRSHPKTHPISKSLIPTSTAGQTASPVHSTGPNLMSPILALGVRGGDPKASPRMVRNEEDDSLSDAGTYTIETESQDKEVEEARNMIDQVFGVLDSPEYSGVNTGVYRPVINDGKDEQANLPSTVDPLHGFIPAALCGSPTGPIQVPPAHAAGLEGPKWVSRWASLADSYAEPGSTPPQGECLEDLRLMSRSMGSYNYDNSESESSHSSRTRRLLPQVPPEKLDSTTPSILIRHEAFPGPELLSKASGTPRPQDSTQRLSVQDDVDPDSLSDASRSDDGPILEKSKKNQARTGAPSLGSAGPPLKGQEKVSPSTKSTSFYIGSEDSPGKPDQARSPVQSERTREPPAKTPPTTVLIRHLSGHEPKRTGVKPNSSAPNLQTQDKDSVPTKDSCMLSFVRQESFTKDRPSDTVQMKKLPHISSQPSIRDMEQRRENIQDTQSFLQETEGTLSSLDTKFPSSGSGRSSKKGGSSSHMDDSLSGESDVDTASTVSQVSSKNAPVSSVPKKRPAISSLQKEKSSSSPSIQEKGRQLTARERLSEKRRNQAPADALSKAEAAKRFQMRRSAGNRGSLDLSEGQQSSAPHWTETTSSDHEISRPSSRSKKVIAPLQKEDNGKTSKTASQQVLTRSNSLSAPRPTRASMLRRARLGETSDNEGTETDRASQNSDHITAPPKTSAEVKKLSRLDILAMPRKRTGSFTAPSDNETSSTSRTGFSNRNSESAVTTRKTSAGDARQAASRGGAAPGKQTLTRTRSSGAKYTSTGSRHRQKGSDFSSSSEEEYKTSTSNQKAKRSSHPSAQTPRHRTAATRSKSVSLETEEDEDQNDGDPYQNWSTHSAEIAKLSQDLAKDLAILAKEIHDVAGDGDSPSSSMGTSTSPSSLPNTPASTISAREELVHHIPEASLNYQKVPPGSAAVSDLDANMNEPETGSKQRRPWNREEVILDNLMLNPVSQLSQAIRENTEQLADKMKVLFQNKAEVWEEIEAKINAENEVPILKTSNKEITSILKELRRVQRQLEVINTIVEPGGSLQIAAVGTSAPSQTPQVSSKEKKPASRSRGVPPTSNANESTKRPPRGPDGAHYMA</sequence>
<dbReference type="InterPro" id="IPR015425">
    <property type="entry name" value="FH2_Formin"/>
</dbReference>
<dbReference type="GO" id="GO:0030036">
    <property type="term" value="P:actin cytoskeleton organization"/>
    <property type="evidence" value="ECO:0007669"/>
    <property type="project" value="InterPro"/>
</dbReference>
<feature type="compositionally biased region" description="Acidic residues" evidence="2">
    <location>
        <begin position="2559"/>
        <end position="2568"/>
    </location>
</feature>
<gene>
    <name evidence="7" type="ORF">FSCOSCO3_A035933</name>
</gene>
<dbReference type="PANTHER" id="PTHR46345:SF5">
    <property type="entry name" value="INVERTED FORMIN-2"/>
    <property type="match status" value="1"/>
</dbReference>
<feature type="domain" description="WH2" evidence="4">
    <location>
        <begin position="777"/>
        <end position="792"/>
    </location>
</feature>
<evidence type="ECO:0000259" key="3">
    <source>
        <dbReference type="PROSITE" id="PS50006"/>
    </source>
</evidence>
<dbReference type="SUPFAM" id="SSF49879">
    <property type="entry name" value="SMAD/FHA domain"/>
    <property type="match status" value="1"/>
</dbReference>
<feature type="compositionally biased region" description="Pro residues" evidence="2">
    <location>
        <begin position="387"/>
        <end position="406"/>
    </location>
</feature>
<dbReference type="Gene3D" id="1.10.238.150">
    <property type="entry name" value="Formin, FH3 diaphanous domain"/>
    <property type="match status" value="1"/>
</dbReference>
<dbReference type="InterPro" id="IPR003124">
    <property type="entry name" value="WH2_dom"/>
</dbReference>
<dbReference type="GO" id="GO:0031267">
    <property type="term" value="F:small GTPase binding"/>
    <property type="evidence" value="ECO:0007669"/>
    <property type="project" value="InterPro"/>
</dbReference>
<dbReference type="InterPro" id="IPR011989">
    <property type="entry name" value="ARM-like"/>
</dbReference>
<feature type="region of interest" description="Disordered" evidence="2">
    <location>
        <begin position="1401"/>
        <end position="1421"/>
    </location>
</feature>
<feature type="region of interest" description="Disordered" evidence="2">
    <location>
        <begin position="1224"/>
        <end position="1373"/>
    </location>
</feature>
<dbReference type="SMART" id="SM01140">
    <property type="entry name" value="Drf_GBD"/>
    <property type="match status" value="1"/>
</dbReference>
<dbReference type="PANTHER" id="PTHR46345">
    <property type="entry name" value="INVERTED FORMIN-2"/>
    <property type="match status" value="1"/>
</dbReference>
<feature type="domain" description="GBD/FH3" evidence="5">
    <location>
        <begin position="1"/>
        <end position="330"/>
    </location>
</feature>
<feature type="compositionally biased region" description="Low complexity" evidence="2">
    <location>
        <begin position="2202"/>
        <end position="2216"/>
    </location>
</feature>
<evidence type="ECO:0000313" key="7">
    <source>
        <dbReference type="EMBL" id="CAK6981239.1"/>
    </source>
</evidence>
<feature type="region of interest" description="Disordered" evidence="2">
    <location>
        <begin position="2778"/>
        <end position="2826"/>
    </location>
</feature>
<feature type="compositionally biased region" description="Pro residues" evidence="2">
    <location>
        <begin position="1356"/>
        <end position="1370"/>
    </location>
</feature>
<dbReference type="SUPFAM" id="SSF101447">
    <property type="entry name" value="Formin homology 2 domain (FH2 domain)"/>
    <property type="match status" value="1"/>
</dbReference>
<dbReference type="Pfam" id="PF06367">
    <property type="entry name" value="Drf_FH3"/>
    <property type="match status" value="1"/>
</dbReference>
<dbReference type="SUPFAM" id="SSF48371">
    <property type="entry name" value="ARM repeat"/>
    <property type="match status" value="1"/>
</dbReference>
<dbReference type="EMBL" id="CAWUFR010000793">
    <property type="protein sequence ID" value="CAK6981239.1"/>
    <property type="molecule type" value="Genomic_DNA"/>
</dbReference>
<feature type="compositionally biased region" description="Basic and acidic residues" evidence="2">
    <location>
        <begin position="1691"/>
        <end position="1707"/>
    </location>
</feature>
<feature type="compositionally biased region" description="Polar residues" evidence="2">
    <location>
        <begin position="2360"/>
        <end position="2376"/>
    </location>
</feature>
<feature type="compositionally biased region" description="Polar residues" evidence="2">
    <location>
        <begin position="1255"/>
        <end position="1264"/>
    </location>
</feature>
<dbReference type="Pfam" id="PF06371">
    <property type="entry name" value="Drf_GBD"/>
    <property type="match status" value="1"/>
</dbReference>
<keyword evidence="8" id="KW-1185">Reference proteome</keyword>
<accession>A0AAV1QCS3</accession>
<feature type="compositionally biased region" description="Pro residues" evidence="2">
    <location>
        <begin position="1528"/>
        <end position="1538"/>
    </location>
</feature>
<proteinExistence type="predicted"/>
<dbReference type="InterPro" id="IPR016024">
    <property type="entry name" value="ARM-type_fold"/>
</dbReference>
<dbReference type="Pfam" id="PF02181">
    <property type="entry name" value="FH2"/>
    <property type="match status" value="1"/>
</dbReference>
<dbReference type="PROSITE" id="PS51444">
    <property type="entry name" value="FH2"/>
    <property type="match status" value="1"/>
</dbReference>
<feature type="compositionally biased region" description="Polar residues" evidence="2">
    <location>
        <begin position="2180"/>
        <end position="2201"/>
    </location>
</feature>
<feature type="domain" description="FHA" evidence="3">
    <location>
        <begin position="1120"/>
        <end position="1170"/>
    </location>
</feature>
<feature type="compositionally biased region" description="Basic and acidic residues" evidence="2">
    <location>
        <begin position="2270"/>
        <end position="2286"/>
    </location>
</feature>
<feature type="compositionally biased region" description="Basic and acidic residues" evidence="2">
    <location>
        <begin position="1344"/>
        <end position="1354"/>
    </location>
</feature>
<feature type="coiled-coil region" evidence="1">
    <location>
        <begin position="641"/>
        <end position="668"/>
    </location>
</feature>
<evidence type="ECO:0000259" key="6">
    <source>
        <dbReference type="PROSITE" id="PS51444"/>
    </source>
</evidence>
<feature type="region of interest" description="Disordered" evidence="2">
    <location>
        <begin position="735"/>
        <end position="758"/>
    </location>
</feature>
<feature type="compositionally biased region" description="Basic and acidic residues" evidence="2">
    <location>
        <begin position="2018"/>
        <end position="2030"/>
    </location>
</feature>
<feature type="domain" description="FH2" evidence="6">
    <location>
        <begin position="372"/>
        <end position="754"/>
    </location>
</feature>
<dbReference type="SMART" id="SM00240">
    <property type="entry name" value="FHA"/>
    <property type="match status" value="1"/>
</dbReference>
<feature type="compositionally biased region" description="Polar residues" evidence="2">
    <location>
        <begin position="2439"/>
        <end position="2471"/>
    </location>
</feature>
<feature type="compositionally biased region" description="Basic and acidic residues" evidence="2">
    <location>
        <begin position="888"/>
        <end position="951"/>
    </location>
</feature>
<dbReference type="InterPro" id="IPR010472">
    <property type="entry name" value="FH3_dom"/>
</dbReference>
<feature type="compositionally biased region" description="Low complexity" evidence="2">
    <location>
        <begin position="2606"/>
        <end position="2628"/>
    </location>
</feature>
<feature type="compositionally biased region" description="Polar residues" evidence="2">
    <location>
        <begin position="2054"/>
        <end position="2064"/>
    </location>
</feature>
<feature type="compositionally biased region" description="Low complexity" evidence="2">
    <location>
        <begin position="1406"/>
        <end position="1419"/>
    </location>
</feature>